<feature type="transmembrane region" description="Helical" evidence="1">
    <location>
        <begin position="49"/>
        <end position="70"/>
    </location>
</feature>
<keyword evidence="1" id="KW-1133">Transmembrane helix</keyword>
<feature type="transmembrane region" description="Helical" evidence="1">
    <location>
        <begin position="249"/>
        <end position="266"/>
    </location>
</feature>
<organism evidence="3 4">
    <name type="scientific">Rhodococcus zopfii</name>
    <dbReference type="NCBI Taxonomy" id="43772"/>
    <lineage>
        <taxon>Bacteria</taxon>
        <taxon>Bacillati</taxon>
        <taxon>Actinomycetota</taxon>
        <taxon>Actinomycetes</taxon>
        <taxon>Mycobacteriales</taxon>
        <taxon>Nocardiaceae</taxon>
        <taxon>Rhodococcus</taxon>
    </lineage>
</organism>
<feature type="transmembrane region" description="Helical" evidence="1">
    <location>
        <begin position="275"/>
        <end position="298"/>
    </location>
</feature>
<proteinExistence type="predicted"/>
<sequence length="362" mass="39960">MNLLKTLAVLAVVYSHISFYLIDDLGTGWWGIDLVYDVLVDGAKLNQHLSFLGVAAFMMLTGMLITRSAIRQDARPFLIARGARLLPGFWVAVLAAIVLVRLGINGMFSGQTGISDVEAALSFFLGGFFLKPEVAVLGVTWTLAVQVTFYLYCVIARPLLRAAPTAMPTLGAAVCMMVIFYNLYIPQPYAVPFLSKIAATLPTVFLGQIIYLGWARLARPRALILAMLAQVMVVWVATDYQVYWAGTRYLWTIVVVTATVVLLARYDGRLARSRVVYWTATRSFAIYLVHTLVLYRVYENTVGHLGRTGAVLAFAVVCGLVSEALYRFVEVPAGRWITDRWVLRTPATGAAVATRTESETRA</sequence>
<feature type="transmembrane region" description="Helical" evidence="1">
    <location>
        <begin position="310"/>
        <end position="329"/>
    </location>
</feature>
<feature type="domain" description="Acyltransferase 3" evidence="2">
    <location>
        <begin position="1"/>
        <end position="318"/>
    </location>
</feature>
<accession>A0ABU3WUN2</accession>
<feature type="transmembrane region" description="Helical" evidence="1">
    <location>
        <begin position="167"/>
        <end position="185"/>
    </location>
</feature>
<keyword evidence="1" id="KW-0472">Membrane</keyword>
<protein>
    <submittedName>
        <fullName evidence="3">Acyltransferase</fullName>
    </submittedName>
</protein>
<keyword evidence="3" id="KW-0808">Transferase</keyword>
<dbReference type="InterPro" id="IPR050879">
    <property type="entry name" value="Acyltransferase_3"/>
</dbReference>
<keyword evidence="3" id="KW-0012">Acyltransferase</keyword>
<gene>
    <name evidence="3" type="ORF">F8M49_24295</name>
</gene>
<evidence type="ECO:0000313" key="3">
    <source>
        <dbReference type="EMBL" id="MDV2477719.1"/>
    </source>
</evidence>
<comment type="caution">
    <text evidence="3">The sequence shown here is derived from an EMBL/GenBank/DDBJ whole genome shotgun (WGS) entry which is preliminary data.</text>
</comment>
<dbReference type="InterPro" id="IPR002656">
    <property type="entry name" value="Acyl_transf_3_dom"/>
</dbReference>
<dbReference type="Proteomes" id="UP001275440">
    <property type="component" value="Unassembled WGS sequence"/>
</dbReference>
<feature type="transmembrane region" description="Helical" evidence="1">
    <location>
        <begin position="134"/>
        <end position="155"/>
    </location>
</feature>
<dbReference type="PANTHER" id="PTHR23028:SF53">
    <property type="entry name" value="ACYL_TRANSF_3 DOMAIN-CONTAINING PROTEIN"/>
    <property type="match status" value="1"/>
</dbReference>
<dbReference type="GO" id="GO:0016746">
    <property type="term" value="F:acyltransferase activity"/>
    <property type="evidence" value="ECO:0007669"/>
    <property type="project" value="UniProtKB-KW"/>
</dbReference>
<keyword evidence="4" id="KW-1185">Reference proteome</keyword>
<evidence type="ECO:0000256" key="1">
    <source>
        <dbReference type="SAM" id="Phobius"/>
    </source>
</evidence>
<feature type="transmembrane region" description="Helical" evidence="1">
    <location>
        <begin position="197"/>
        <end position="215"/>
    </location>
</feature>
<dbReference type="EMBL" id="WBMO01000005">
    <property type="protein sequence ID" value="MDV2477719.1"/>
    <property type="molecule type" value="Genomic_DNA"/>
</dbReference>
<keyword evidence="1" id="KW-0812">Transmembrane</keyword>
<evidence type="ECO:0000259" key="2">
    <source>
        <dbReference type="Pfam" id="PF01757"/>
    </source>
</evidence>
<feature type="transmembrane region" description="Helical" evidence="1">
    <location>
        <begin position="82"/>
        <end position="104"/>
    </location>
</feature>
<reference evidence="3 4" key="1">
    <citation type="submission" date="2019-10" db="EMBL/GenBank/DDBJ databases">
        <title>Draft Genome Assembly of Rhodococcus zopfii DSM44189.</title>
        <authorList>
            <person name="Sutton J.M."/>
            <person name="Akob D.M."/>
            <person name="Bushman T.J."/>
        </authorList>
    </citation>
    <scope>NUCLEOTIDE SEQUENCE [LARGE SCALE GENOMIC DNA]</scope>
    <source>
        <strain evidence="3 4">DSM 44189</strain>
    </source>
</reference>
<dbReference type="RefSeq" id="WP_083583490.1">
    <property type="nucleotide sequence ID" value="NZ_JAHWLX010000162.1"/>
</dbReference>
<dbReference type="PANTHER" id="PTHR23028">
    <property type="entry name" value="ACETYLTRANSFERASE"/>
    <property type="match status" value="1"/>
</dbReference>
<name>A0ABU3WUN2_9NOCA</name>
<feature type="transmembrane region" description="Helical" evidence="1">
    <location>
        <begin position="222"/>
        <end position="243"/>
    </location>
</feature>
<dbReference type="Pfam" id="PF01757">
    <property type="entry name" value="Acyl_transf_3"/>
    <property type="match status" value="1"/>
</dbReference>
<evidence type="ECO:0000313" key="4">
    <source>
        <dbReference type="Proteomes" id="UP001275440"/>
    </source>
</evidence>